<dbReference type="GO" id="GO:0005886">
    <property type="term" value="C:plasma membrane"/>
    <property type="evidence" value="ECO:0007669"/>
    <property type="project" value="UniProtKB-SubCell"/>
</dbReference>
<feature type="transmembrane region" description="Helical" evidence="10">
    <location>
        <begin position="60"/>
        <end position="80"/>
    </location>
</feature>
<evidence type="ECO:0000313" key="11">
    <source>
        <dbReference type="Proteomes" id="UP000694920"/>
    </source>
</evidence>
<keyword evidence="7 10" id="KW-0472">Membrane</keyword>
<feature type="transmembrane region" description="Helical" evidence="10">
    <location>
        <begin position="148"/>
        <end position="169"/>
    </location>
</feature>
<evidence type="ECO:0000256" key="1">
    <source>
        <dbReference type="ARBA" id="ARBA00004651"/>
    </source>
</evidence>
<dbReference type="InterPro" id="IPR004117">
    <property type="entry name" value="7tm6_olfct_rcpt"/>
</dbReference>
<keyword evidence="2" id="KW-1003">Cell membrane</keyword>
<evidence type="ECO:0000256" key="5">
    <source>
        <dbReference type="ARBA" id="ARBA00022725"/>
    </source>
</evidence>
<dbReference type="AlphaFoldDB" id="A0A3L9LSV9"/>
<name>A0A3L9LSV9_CEPCN</name>
<feature type="transmembrane region" description="Helical" evidence="10">
    <location>
        <begin position="86"/>
        <end position="105"/>
    </location>
</feature>
<keyword evidence="9 10" id="KW-0807">Transducer</keyword>
<keyword evidence="4 10" id="KW-0812">Transmembrane</keyword>
<protein>
    <recommendedName>
        <fullName evidence="10">Odorant receptor</fullName>
    </recommendedName>
</protein>
<dbReference type="GO" id="GO:0007165">
    <property type="term" value="P:signal transduction"/>
    <property type="evidence" value="ECO:0007669"/>
    <property type="project" value="UniProtKB-KW"/>
</dbReference>
<evidence type="ECO:0000256" key="4">
    <source>
        <dbReference type="ARBA" id="ARBA00022692"/>
    </source>
</evidence>
<keyword evidence="8 10" id="KW-0675">Receptor</keyword>
<comment type="subcellular location">
    <subcellularLocation>
        <location evidence="1 10">Cell membrane</location>
        <topology evidence="1 10">Multi-pass membrane protein</topology>
    </subcellularLocation>
</comment>
<keyword evidence="11" id="KW-1185">Reference proteome</keyword>
<dbReference type="PANTHER" id="PTHR21137:SF35">
    <property type="entry name" value="ODORANT RECEPTOR 19A-RELATED"/>
    <property type="match status" value="1"/>
</dbReference>
<evidence type="ECO:0000256" key="2">
    <source>
        <dbReference type="ARBA" id="ARBA00022475"/>
    </source>
</evidence>
<keyword evidence="5 10" id="KW-0552">Olfaction</keyword>
<dbReference type="KEGG" id="ccin:107268317"/>
<reference evidence="12" key="1">
    <citation type="submission" date="2025-08" db="UniProtKB">
        <authorList>
            <consortium name="RefSeq"/>
        </authorList>
    </citation>
    <scope>IDENTIFICATION</scope>
</reference>
<dbReference type="PANTHER" id="PTHR21137">
    <property type="entry name" value="ODORANT RECEPTOR"/>
    <property type="match status" value="1"/>
</dbReference>
<evidence type="ECO:0000256" key="10">
    <source>
        <dbReference type="RuleBase" id="RU351113"/>
    </source>
</evidence>
<keyword evidence="6 10" id="KW-1133">Transmembrane helix</keyword>
<comment type="caution">
    <text evidence="10">Lacks conserved residue(s) required for the propagation of feature annotation.</text>
</comment>
<evidence type="ECO:0000256" key="3">
    <source>
        <dbReference type="ARBA" id="ARBA00022606"/>
    </source>
</evidence>
<proteinExistence type="inferred from homology"/>
<evidence type="ECO:0000256" key="7">
    <source>
        <dbReference type="ARBA" id="ARBA00023136"/>
    </source>
</evidence>
<evidence type="ECO:0000256" key="8">
    <source>
        <dbReference type="ARBA" id="ARBA00023170"/>
    </source>
</evidence>
<keyword evidence="3 10" id="KW-0716">Sensory transduction</keyword>
<accession>A0A3L9LSV9</accession>
<evidence type="ECO:0000256" key="6">
    <source>
        <dbReference type="ARBA" id="ARBA00022989"/>
    </source>
</evidence>
<organism evidence="11 12">
    <name type="scientific">Cephus cinctus</name>
    <name type="common">Wheat stem sawfly</name>
    <dbReference type="NCBI Taxonomy" id="211228"/>
    <lineage>
        <taxon>Eukaryota</taxon>
        <taxon>Metazoa</taxon>
        <taxon>Ecdysozoa</taxon>
        <taxon>Arthropoda</taxon>
        <taxon>Hexapoda</taxon>
        <taxon>Insecta</taxon>
        <taxon>Pterygota</taxon>
        <taxon>Neoptera</taxon>
        <taxon>Endopterygota</taxon>
        <taxon>Hymenoptera</taxon>
        <taxon>Cephoidea</taxon>
        <taxon>Cephidae</taxon>
        <taxon>Cephus</taxon>
    </lineage>
</organism>
<feature type="transmembrane region" description="Helical" evidence="10">
    <location>
        <begin position="301"/>
        <end position="319"/>
    </location>
</feature>
<dbReference type="RefSeq" id="XP_015596476.1">
    <property type="nucleotide sequence ID" value="XM_015740990.1"/>
</dbReference>
<evidence type="ECO:0000256" key="9">
    <source>
        <dbReference type="ARBA" id="ARBA00023224"/>
    </source>
</evidence>
<dbReference type="Pfam" id="PF02949">
    <property type="entry name" value="7tm_6"/>
    <property type="match status" value="1"/>
</dbReference>
<sequence>MGIANNIELLNTSVGRRWSSYQTVLEYKMEVECLKLAGLWYLSSDTSDCVKVIYWIYNKIVFAAIAIFSIGLLTDIIINYKDLVTFTDSGCIFVGISVVSFKAVVFQCKKSRIDRLVHSVRQCESWTSDLVDPAAMSLLKKYKIRERVTILGFSCLGCVLVIALIFFVPRETGELPIRCRYPFDTTVTPMHQIVFGIQSFAVAVGMIAIIGMDNTVFVLCGRVLFQLEILAANFQSCSLDINASGGRSETNPHKDFTCFRHTIDCGGFFERYRKCVMHHQYLILLVDEVNDVFGSSMFSQLLSSSLIICLTGFQSLLVVGHGTNFLKFAIYLGAAFSQLLYWCCLGNELSHQSSLLLESQWKSGWEMQPAKKVLHPMVFSMMRSNKKLELKASNFFIMSTETFITILSKSYSIFALLNNMIQ</sequence>
<dbReference type="GO" id="GO:0005549">
    <property type="term" value="F:odorant binding"/>
    <property type="evidence" value="ECO:0007669"/>
    <property type="project" value="InterPro"/>
</dbReference>
<feature type="transmembrane region" description="Helical" evidence="10">
    <location>
        <begin position="189"/>
        <end position="212"/>
    </location>
</feature>
<dbReference type="GeneID" id="107268317"/>
<dbReference type="OrthoDB" id="6604226at2759"/>
<comment type="similarity">
    <text evidence="10">Belongs to the insect chemoreceptor superfamily. Heteromeric odorant receptor channel (TC 1.A.69) family.</text>
</comment>
<dbReference type="Proteomes" id="UP000694920">
    <property type="component" value="Unplaced"/>
</dbReference>
<evidence type="ECO:0000313" key="12">
    <source>
        <dbReference type="RefSeq" id="XP_015596476.1"/>
    </source>
</evidence>
<dbReference type="GO" id="GO:0004984">
    <property type="term" value="F:olfactory receptor activity"/>
    <property type="evidence" value="ECO:0007669"/>
    <property type="project" value="InterPro"/>
</dbReference>
<gene>
    <name evidence="12" type="primary">LOC107268317</name>
</gene>